<evidence type="ECO:0000313" key="1">
    <source>
        <dbReference type="EMBL" id="KAG8048877.1"/>
    </source>
</evidence>
<protein>
    <submittedName>
        <fullName evidence="1">Uncharacterized protein</fullName>
    </submittedName>
</protein>
<dbReference type="EMBL" id="JAAALK010000289">
    <property type="protein sequence ID" value="KAG8048877.1"/>
    <property type="molecule type" value="Genomic_DNA"/>
</dbReference>
<proteinExistence type="predicted"/>
<keyword evidence="2" id="KW-1185">Reference proteome</keyword>
<gene>
    <name evidence="1" type="ORF">GUJ93_ZPchr0009g928</name>
</gene>
<comment type="caution">
    <text evidence="1">The sequence shown here is derived from an EMBL/GenBank/DDBJ whole genome shotgun (WGS) entry which is preliminary data.</text>
</comment>
<sequence length="59" mass="6915">MLWRTIILSRHLCMQFVIESIQVLQTPMRAFVSAMCFKIEKCNPSFEQIVALKISSLFH</sequence>
<reference evidence="1" key="1">
    <citation type="journal article" date="2021" name="bioRxiv">
        <title>Whole Genome Assembly and Annotation of Northern Wild Rice, Zizania palustris L., Supports a Whole Genome Duplication in the Zizania Genus.</title>
        <authorList>
            <person name="Haas M."/>
            <person name="Kono T."/>
            <person name="Macchietto M."/>
            <person name="Millas R."/>
            <person name="McGilp L."/>
            <person name="Shao M."/>
            <person name="Duquette J."/>
            <person name="Hirsch C.N."/>
            <person name="Kimball J."/>
        </authorList>
    </citation>
    <scope>NUCLEOTIDE SEQUENCE</scope>
    <source>
        <tissue evidence="1">Fresh leaf tissue</tissue>
    </source>
</reference>
<dbReference type="AlphaFoldDB" id="A0A8J5RL21"/>
<reference evidence="1" key="2">
    <citation type="submission" date="2021-02" db="EMBL/GenBank/DDBJ databases">
        <authorList>
            <person name="Kimball J.A."/>
            <person name="Haas M.W."/>
            <person name="Macchietto M."/>
            <person name="Kono T."/>
            <person name="Duquette J."/>
            <person name="Shao M."/>
        </authorList>
    </citation>
    <scope>NUCLEOTIDE SEQUENCE</scope>
    <source>
        <tissue evidence="1">Fresh leaf tissue</tissue>
    </source>
</reference>
<organism evidence="1 2">
    <name type="scientific">Zizania palustris</name>
    <name type="common">Northern wild rice</name>
    <dbReference type="NCBI Taxonomy" id="103762"/>
    <lineage>
        <taxon>Eukaryota</taxon>
        <taxon>Viridiplantae</taxon>
        <taxon>Streptophyta</taxon>
        <taxon>Embryophyta</taxon>
        <taxon>Tracheophyta</taxon>
        <taxon>Spermatophyta</taxon>
        <taxon>Magnoliopsida</taxon>
        <taxon>Liliopsida</taxon>
        <taxon>Poales</taxon>
        <taxon>Poaceae</taxon>
        <taxon>BOP clade</taxon>
        <taxon>Oryzoideae</taxon>
        <taxon>Oryzeae</taxon>
        <taxon>Zizaniinae</taxon>
        <taxon>Zizania</taxon>
    </lineage>
</organism>
<dbReference type="EMBL" id="JAAALK010000289">
    <property type="protein sequence ID" value="KAG8048875.1"/>
    <property type="molecule type" value="Genomic_DNA"/>
</dbReference>
<dbReference type="Proteomes" id="UP000729402">
    <property type="component" value="Unassembled WGS sequence"/>
</dbReference>
<accession>A0A8J5RL21</accession>
<name>A0A8J5RL21_ZIZPA</name>
<evidence type="ECO:0000313" key="2">
    <source>
        <dbReference type="Proteomes" id="UP000729402"/>
    </source>
</evidence>
<dbReference type="EMBL" id="JAAALK010000289">
    <property type="protein sequence ID" value="KAG8048876.1"/>
    <property type="molecule type" value="Genomic_DNA"/>
</dbReference>